<dbReference type="InterPro" id="IPR039261">
    <property type="entry name" value="FNR_nucleotide-bd"/>
</dbReference>
<dbReference type="AlphaFoldDB" id="A0A9W8LUC7"/>
<evidence type="ECO:0000256" key="1">
    <source>
        <dbReference type="ARBA" id="ARBA00023002"/>
    </source>
</evidence>
<protein>
    <recommendedName>
        <fullName evidence="3">Ferric reductase NAD binding domain-containing protein</fullName>
    </recommendedName>
</protein>
<dbReference type="Gene3D" id="3.40.50.80">
    <property type="entry name" value="Nucleotide-binding domain of ferredoxin-NADP reductase (FNR) module"/>
    <property type="match status" value="1"/>
</dbReference>
<dbReference type="InterPro" id="IPR050369">
    <property type="entry name" value="RBOH/FRE"/>
</dbReference>
<organism evidence="4 5">
    <name type="scientific">Coemansia guatemalensis</name>
    <dbReference type="NCBI Taxonomy" id="2761395"/>
    <lineage>
        <taxon>Eukaryota</taxon>
        <taxon>Fungi</taxon>
        <taxon>Fungi incertae sedis</taxon>
        <taxon>Zoopagomycota</taxon>
        <taxon>Kickxellomycotina</taxon>
        <taxon>Kickxellomycetes</taxon>
        <taxon>Kickxellales</taxon>
        <taxon>Kickxellaceae</taxon>
        <taxon>Coemansia</taxon>
    </lineage>
</organism>
<feature type="compositionally biased region" description="Polar residues" evidence="2">
    <location>
        <begin position="90"/>
        <end position="121"/>
    </location>
</feature>
<dbReference type="PANTHER" id="PTHR11972">
    <property type="entry name" value="NADPH OXIDASE"/>
    <property type="match status" value="1"/>
</dbReference>
<evidence type="ECO:0000259" key="3">
    <source>
        <dbReference type="Pfam" id="PF08030"/>
    </source>
</evidence>
<evidence type="ECO:0000313" key="5">
    <source>
        <dbReference type="Proteomes" id="UP001140094"/>
    </source>
</evidence>
<dbReference type="Pfam" id="PF08030">
    <property type="entry name" value="NAD_binding_6"/>
    <property type="match status" value="1"/>
</dbReference>
<dbReference type="OrthoDB" id="167398at2759"/>
<sequence>MTITSAPEEEMLTIHFRVNGGWTLALSRKLGCDFGADPRRSSAQRSIINSTNVTNAISHKPPMALLYDQDARKSSESNIDLSKRDDIIQPGSTLTSSDGDAPNPANTTSVNQGKVTPSPITDMSRMEMGTGMPIVSEAANVPTIFVDGPYPAPTEHFFEYKVGILIAAGIGITPAAAVLQSMYLQWHHRRDQVQQHKIYLFWIYRDAGMIECFKDRLELLSKEGLDTVVEAHTYFTGALSETCGPRPVQATDPFGEEVIDNAIGTSSYVGRPDFESIFQAIGMHHPDSRIGAFLCGPKPMARQVRRIAHRWDRRFRKRNNTMIDFHSETF</sequence>
<dbReference type="SUPFAM" id="SSF52343">
    <property type="entry name" value="Ferredoxin reductase-like, C-terminal NADP-linked domain"/>
    <property type="match status" value="1"/>
</dbReference>
<dbReference type="Proteomes" id="UP001140094">
    <property type="component" value="Unassembled WGS sequence"/>
</dbReference>
<comment type="caution">
    <text evidence="4">The sequence shown here is derived from an EMBL/GenBank/DDBJ whole genome shotgun (WGS) entry which is preliminary data.</text>
</comment>
<dbReference type="CDD" id="cd06186">
    <property type="entry name" value="NOX_Duox_like_FAD_NADP"/>
    <property type="match status" value="1"/>
</dbReference>
<accession>A0A9W8LUC7</accession>
<dbReference type="GO" id="GO:0005886">
    <property type="term" value="C:plasma membrane"/>
    <property type="evidence" value="ECO:0007669"/>
    <property type="project" value="TreeGrafter"/>
</dbReference>
<reference evidence="4" key="1">
    <citation type="submission" date="2022-07" db="EMBL/GenBank/DDBJ databases">
        <title>Phylogenomic reconstructions and comparative analyses of Kickxellomycotina fungi.</title>
        <authorList>
            <person name="Reynolds N.K."/>
            <person name="Stajich J.E."/>
            <person name="Barry K."/>
            <person name="Grigoriev I.V."/>
            <person name="Crous P."/>
            <person name="Smith M.E."/>
        </authorList>
    </citation>
    <scope>NUCLEOTIDE SEQUENCE</scope>
    <source>
        <strain evidence="4">NRRL 1565</strain>
    </source>
</reference>
<evidence type="ECO:0000256" key="2">
    <source>
        <dbReference type="SAM" id="MobiDB-lite"/>
    </source>
</evidence>
<dbReference type="PRINTS" id="PR00466">
    <property type="entry name" value="GP91PHOX"/>
</dbReference>
<dbReference type="GO" id="GO:0016491">
    <property type="term" value="F:oxidoreductase activity"/>
    <property type="evidence" value="ECO:0007669"/>
    <property type="project" value="UniProtKB-KW"/>
</dbReference>
<dbReference type="EMBL" id="JANBUO010000181">
    <property type="protein sequence ID" value="KAJ2806540.1"/>
    <property type="molecule type" value="Genomic_DNA"/>
</dbReference>
<feature type="domain" description="Ferric reductase NAD binding" evidence="3">
    <location>
        <begin position="164"/>
        <end position="308"/>
    </location>
</feature>
<name>A0A9W8LUC7_9FUNG</name>
<gene>
    <name evidence="4" type="ORF">H4R20_001652</name>
</gene>
<evidence type="ECO:0000313" key="4">
    <source>
        <dbReference type="EMBL" id="KAJ2806540.1"/>
    </source>
</evidence>
<keyword evidence="1" id="KW-0560">Oxidoreductase</keyword>
<feature type="region of interest" description="Disordered" evidence="2">
    <location>
        <begin position="76"/>
        <end position="121"/>
    </location>
</feature>
<keyword evidence="5" id="KW-1185">Reference proteome</keyword>
<dbReference type="PANTHER" id="PTHR11972:SF153">
    <property type="entry name" value="SUPEROXIDE-GENERATING NADPH OXIDASE HEAVY CHAIN SUBUNIT A"/>
    <property type="match status" value="1"/>
</dbReference>
<dbReference type="InterPro" id="IPR013121">
    <property type="entry name" value="Fe_red_NAD-bd_6"/>
</dbReference>
<dbReference type="InterPro" id="IPR000778">
    <property type="entry name" value="Cyt_b245_heavy_chain"/>
</dbReference>
<feature type="compositionally biased region" description="Basic and acidic residues" evidence="2">
    <location>
        <begin position="76"/>
        <end position="87"/>
    </location>
</feature>
<proteinExistence type="predicted"/>